<dbReference type="CDD" id="cd06225">
    <property type="entry name" value="HAMP"/>
    <property type="match status" value="1"/>
</dbReference>
<accession>A0ABY9R0J5</accession>
<dbReference type="InterPro" id="IPR000014">
    <property type="entry name" value="PAS"/>
</dbReference>
<evidence type="ECO:0000256" key="3">
    <source>
        <dbReference type="PROSITE-ProRule" id="PRU00284"/>
    </source>
</evidence>
<feature type="domain" description="Methyl-accepting transducer" evidence="4">
    <location>
        <begin position="400"/>
        <end position="636"/>
    </location>
</feature>
<dbReference type="InterPro" id="IPR013656">
    <property type="entry name" value="PAS_4"/>
</dbReference>
<dbReference type="RefSeq" id="WP_043610299.1">
    <property type="nucleotide sequence ID" value="NZ_CP133659.1"/>
</dbReference>
<evidence type="ECO:0000259" key="4">
    <source>
        <dbReference type="PROSITE" id="PS50111"/>
    </source>
</evidence>
<dbReference type="Pfam" id="PF00015">
    <property type="entry name" value="MCPsignal"/>
    <property type="match status" value="1"/>
</dbReference>
<dbReference type="Gene3D" id="1.10.287.950">
    <property type="entry name" value="Methyl-accepting chemotaxis protein"/>
    <property type="match status" value="1"/>
</dbReference>
<dbReference type="PANTHER" id="PTHR32089">
    <property type="entry name" value="METHYL-ACCEPTING CHEMOTAXIS PROTEIN MCPB"/>
    <property type="match status" value="1"/>
</dbReference>
<dbReference type="Proteomes" id="UP001180616">
    <property type="component" value="Chromosome"/>
</dbReference>
<dbReference type="PROSITE" id="PS50112">
    <property type="entry name" value="PAS"/>
    <property type="match status" value="1"/>
</dbReference>
<dbReference type="SUPFAM" id="SSF55785">
    <property type="entry name" value="PYP-like sensor domain (PAS domain)"/>
    <property type="match status" value="1"/>
</dbReference>
<dbReference type="PANTHER" id="PTHR32089:SF112">
    <property type="entry name" value="LYSOZYME-LIKE PROTEIN-RELATED"/>
    <property type="match status" value="1"/>
</dbReference>
<dbReference type="EMBL" id="CP133659">
    <property type="protein sequence ID" value="WMW64518.1"/>
    <property type="molecule type" value="Genomic_DNA"/>
</dbReference>
<evidence type="ECO:0000259" key="6">
    <source>
        <dbReference type="PROSITE" id="PS50885"/>
    </source>
</evidence>
<feature type="domain" description="PAS" evidence="5">
    <location>
        <begin position="267"/>
        <end position="306"/>
    </location>
</feature>
<dbReference type="InterPro" id="IPR035965">
    <property type="entry name" value="PAS-like_dom_sf"/>
</dbReference>
<sequence>MKFRDLKIKHKLSAGFGLTILLMMGSFALAVVYLKTIDHESMAVSDHYLPYAFQADEMEKSLLKIQQDFFALANEHVPDPKRQQALKDKVDSFKKQLGVFQGMFAEMKNQEYLKKTQDISRSFEEFHSAGLSMTEAFHTQGMEKGHALSKQFDALAVSLEQQVDVLRERQAQVVKEASLGVTQSIDAIKIGMVITGVIAVVCGVGMALLLNKGIARPLMDISALARRVAAGEMSLRIGSSGKDEVGELGQAFNFLLEKIESAMVLNRAVLDAIPDPVYLVDKAGKVFLANQATAKFAGKAMKDVHGADCADLFRAEGCQGGACPPSGSPKARAEGEIMVCNLAGGAVCFQPFADTVRDKQGREMGVIEVLRDVTSLVRKEEEIKAGFEQLSAVHSELRDAATRIAETSGEITSQVDQVARGAKVQTDRVGETVLSMGQLRETILEVSRNAASAAGQAELAKNKAQEGASVVGESVEAIGVVHTLAGQLKSDVSALGHQASAIGQIIDVITDIADQTNLLALNAAIEAARAGEAGRGFAVVADEVRKLAEKTMKATTEVSTAIASIQQGVEGNIRGMDQAVEAVEAATRLANRSGQALAEIVPLVDATSDQVRSIATAAEEQSATCEEIGRNVDNVNDISVKTAEDMDLAADSIGRLSEFAQNLRRLAESESGV</sequence>
<dbReference type="Pfam" id="PF08448">
    <property type="entry name" value="PAS_4"/>
    <property type="match status" value="1"/>
</dbReference>
<evidence type="ECO:0000313" key="7">
    <source>
        <dbReference type="EMBL" id="WMW64518.1"/>
    </source>
</evidence>
<organism evidence="7 8">
    <name type="scientific">Nitratidesulfovibrio liaohensis</name>
    <dbReference type="NCBI Taxonomy" id="2604158"/>
    <lineage>
        <taxon>Bacteria</taxon>
        <taxon>Pseudomonadati</taxon>
        <taxon>Thermodesulfobacteriota</taxon>
        <taxon>Desulfovibrionia</taxon>
        <taxon>Desulfovibrionales</taxon>
        <taxon>Desulfovibrionaceae</taxon>
        <taxon>Nitratidesulfovibrio</taxon>
    </lineage>
</organism>
<keyword evidence="8" id="KW-1185">Reference proteome</keyword>
<dbReference type="CDD" id="cd11386">
    <property type="entry name" value="MCP_signal"/>
    <property type="match status" value="1"/>
</dbReference>
<dbReference type="InterPro" id="IPR003660">
    <property type="entry name" value="HAMP_dom"/>
</dbReference>
<dbReference type="InterPro" id="IPR004089">
    <property type="entry name" value="MCPsignal_dom"/>
</dbReference>
<dbReference type="SMART" id="SM00283">
    <property type="entry name" value="MA"/>
    <property type="match status" value="1"/>
</dbReference>
<name>A0ABY9R0J5_9BACT</name>
<comment type="similarity">
    <text evidence="2">Belongs to the methyl-accepting chemotaxis (MCP) protein family.</text>
</comment>
<reference evidence="7" key="1">
    <citation type="submission" date="2023-09" db="EMBL/GenBank/DDBJ databases">
        <authorList>
            <consortium name="CW5 consortium"/>
            <person name="Lu C.-W."/>
        </authorList>
    </citation>
    <scope>NUCLEOTIDE SEQUENCE</scope>
    <source>
        <strain evidence="7">KPS</strain>
    </source>
</reference>
<gene>
    <name evidence="7" type="ORF">KPS_002551</name>
</gene>
<keyword evidence="1 3" id="KW-0807">Transducer</keyword>
<dbReference type="PROSITE" id="PS50111">
    <property type="entry name" value="CHEMOTAXIS_TRANSDUC_2"/>
    <property type="match status" value="1"/>
</dbReference>
<evidence type="ECO:0000256" key="2">
    <source>
        <dbReference type="ARBA" id="ARBA00029447"/>
    </source>
</evidence>
<dbReference type="Pfam" id="PF00672">
    <property type="entry name" value="HAMP"/>
    <property type="match status" value="1"/>
</dbReference>
<dbReference type="Gene3D" id="3.30.450.20">
    <property type="entry name" value="PAS domain"/>
    <property type="match status" value="1"/>
</dbReference>
<dbReference type="SMART" id="SM00304">
    <property type="entry name" value="HAMP"/>
    <property type="match status" value="1"/>
</dbReference>
<dbReference type="SUPFAM" id="SSF58104">
    <property type="entry name" value="Methyl-accepting chemotaxis protein (MCP) signaling domain"/>
    <property type="match status" value="1"/>
</dbReference>
<dbReference type="PROSITE" id="PS50885">
    <property type="entry name" value="HAMP"/>
    <property type="match status" value="1"/>
</dbReference>
<proteinExistence type="inferred from homology"/>
<evidence type="ECO:0000313" key="8">
    <source>
        <dbReference type="Proteomes" id="UP001180616"/>
    </source>
</evidence>
<evidence type="ECO:0000256" key="1">
    <source>
        <dbReference type="ARBA" id="ARBA00023224"/>
    </source>
</evidence>
<dbReference type="Gene3D" id="6.10.340.10">
    <property type="match status" value="1"/>
</dbReference>
<protein>
    <submittedName>
        <fullName evidence="7">Methyl-accepting chemotaxis protein</fullName>
    </submittedName>
</protein>
<evidence type="ECO:0000259" key="5">
    <source>
        <dbReference type="PROSITE" id="PS50112"/>
    </source>
</evidence>
<feature type="domain" description="HAMP" evidence="6">
    <location>
        <begin position="212"/>
        <end position="264"/>
    </location>
</feature>